<dbReference type="FunFam" id="3.40.50.300:FF:001524">
    <property type="entry name" value="Si:dkey-126g1.7"/>
    <property type="match status" value="1"/>
</dbReference>
<dbReference type="PANTHER" id="PTHR24106">
    <property type="entry name" value="NACHT, LRR AND CARD DOMAINS-CONTAINING"/>
    <property type="match status" value="1"/>
</dbReference>
<accession>A0A3Q3XJC6</accession>
<keyword evidence="1" id="KW-0433">Leucine-rich repeat</keyword>
<dbReference type="InterPro" id="IPR027417">
    <property type="entry name" value="P-loop_NTPase"/>
</dbReference>
<dbReference type="Pfam" id="PF14484">
    <property type="entry name" value="FISNA"/>
    <property type="match status" value="1"/>
</dbReference>
<dbReference type="PROSITE" id="PS50837">
    <property type="entry name" value="NACHT"/>
    <property type="match status" value="1"/>
</dbReference>
<evidence type="ECO:0000313" key="4">
    <source>
        <dbReference type="Ensembl" id="ENSMMOP00000026744.1"/>
    </source>
</evidence>
<dbReference type="InterPro" id="IPR051261">
    <property type="entry name" value="NLR"/>
</dbReference>
<dbReference type="SMART" id="SM01288">
    <property type="entry name" value="FISNA"/>
    <property type="match status" value="1"/>
</dbReference>
<keyword evidence="2" id="KW-0677">Repeat</keyword>
<sequence length="268" mass="30618">SASPKAKCCLSNLKVRGAIHVVLVYKTNGLSFRNRTLLNQIFTELYITEGGTAEVNREHEVRQIETVSRRPDRAETTIRREDIFKASAGRDGPIRRVMTKGVAGIGKTVLTQKLTLDWAEDKANQDIHFMFPFAFKELNVLKEKKYSLVELVHHFFPETKEAGICRFEEFQLVFIFDGLDECRLPLDFHNKETLTDVTKSTSVDLLLTNLIRGNLLPSARVWITTRPAALTLWFHCQVALTIFFAPNDLDLKKHIGMLKANTTVWWKG</sequence>
<dbReference type="Proteomes" id="UP000261620">
    <property type="component" value="Unplaced"/>
</dbReference>
<dbReference type="Gene3D" id="3.40.50.300">
    <property type="entry name" value="P-loop containing nucleotide triphosphate hydrolases"/>
    <property type="match status" value="1"/>
</dbReference>
<evidence type="ECO:0000256" key="1">
    <source>
        <dbReference type="ARBA" id="ARBA00022614"/>
    </source>
</evidence>
<protein>
    <recommendedName>
        <fullName evidence="3">NACHT domain-containing protein</fullName>
    </recommendedName>
</protein>
<reference evidence="4" key="2">
    <citation type="submission" date="2025-09" db="UniProtKB">
        <authorList>
            <consortium name="Ensembl"/>
        </authorList>
    </citation>
    <scope>IDENTIFICATION</scope>
</reference>
<dbReference type="AlphaFoldDB" id="A0A3Q3XJC6"/>
<reference evidence="4" key="1">
    <citation type="submission" date="2025-08" db="UniProtKB">
        <authorList>
            <consortium name="Ensembl"/>
        </authorList>
    </citation>
    <scope>IDENTIFICATION</scope>
</reference>
<dbReference type="OMA" id="CTSHRSM"/>
<feature type="domain" description="NACHT" evidence="3">
    <location>
        <begin position="95"/>
        <end position="229"/>
    </location>
</feature>
<dbReference type="InterPro" id="IPR007111">
    <property type="entry name" value="NACHT_NTPase"/>
</dbReference>
<dbReference type="STRING" id="94237.ENSMMOP00000026744"/>
<proteinExistence type="predicted"/>
<dbReference type="Pfam" id="PF05729">
    <property type="entry name" value="NACHT"/>
    <property type="match status" value="1"/>
</dbReference>
<organism evidence="4 5">
    <name type="scientific">Mola mola</name>
    <name type="common">Ocean sunfish</name>
    <name type="synonym">Tetraodon mola</name>
    <dbReference type="NCBI Taxonomy" id="94237"/>
    <lineage>
        <taxon>Eukaryota</taxon>
        <taxon>Metazoa</taxon>
        <taxon>Chordata</taxon>
        <taxon>Craniata</taxon>
        <taxon>Vertebrata</taxon>
        <taxon>Euteleostomi</taxon>
        <taxon>Actinopterygii</taxon>
        <taxon>Neopterygii</taxon>
        <taxon>Teleostei</taxon>
        <taxon>Neoteleostei</taxon>
        <taxon>Acanthomorphata</taxon>
        <taxon>Eupercaria</taxon>
        <taxon>Tetraodontiformes</taxon>
        <taxon>Molidae</taxon>
        <taxon>Mola</taxon>
    </lineage>
</organism>
<evidence type="ECO:0000256" key="2">
    <source>
        <dbReference type="ARBA" id="ARBA00022737"/>
    </source>
</evidence>
<dbReference type="InterPro" id="IPR029495">
    <property type="entry name" value="NACHT-assoc"/>
</dbReference>
<evidence type="ECO:0000259" key="3">
    <source>
        <dbReference type="PROSITE" id="PS50837"/>
    </source>
</evidence>
<dbReference type="Ensembl" id="ENSMMOT00000027199.1">
    <property type="protein sequence ID" value="ENSMMOP00000026744.1"/>
    <property type="gene ID" value="ENSMMOG00000020231.1"/>
</dbReference>
<name>A0A3Q3XJC6_MOLML</name>
<evidence type="ECO:0000313" key="5">
    <source>
        <dbReference type="Proteomes" id="UP000261620"/>
    </source>
</evidence>
<keyword evidence="5" id="KW-1185">Reference proteome</keyword>